<accession>A0A1W7AAM4</accession>
<dbReference type="OrthoDB" id="2390218at2"/>
<gene>
    <name evidence="1" type="ORF">MCCS_07980</name>
</gene>
<organism evidence="1 2">
    <name type="scientific">Macrococcoides canis</name>
    <dbReference type="NCBI Taxonomy" id="1855823"/>
    <lineage>
        <taxon>Bacteria</taxon>
        <taxon>Bacillati</taxon>
        <taxon>Bacillota</taxon>
        <taxon>Bacilli</taxon>
        <taxon>Bacillales</taxon>
        <taxon>Staphylococcaceae</taxon>
        <taxon>Macrococcoides</taxon>
    </lineage>
</organism>
<evidence type="ECO:0000313" key="1">
    <source>
        <dbReference type="EMBL" id="ARQ06446.1"/>
    </source>
</evidence>
<dbReference type="EMBL" id="CP021059">
    <property type="protein sequence ID" value="ARQ06446.1"/>
    <property type="molecule type" value="Genomic_DNA"/>
</dbReference>
<proteinExistence type="predicted"/>
<dbReference type="GeneID" id="35294933"/>
<keyword evidence="2" id="KW-1185">Reference proteome</keyword>
<sequence>MMEFLYFPENKWEYIPAVMSLIFFMVLAYITYRFFKKNSEAEEKKLKAFEAEVMQRLKEDKDNESRI</sequence>
<reference evidence="1 2" key="1">
    <citation type="journal article" date="2017" name="Int. J. Syst. Evol. Microbiol.">
        <title>Macrococcus canis sp. nov., a skin bacterium associated with infections in dogs.</title>
        <authorList>
            <person name="Gobeli Brawand S."/>
            <person name="Cotting K."/>
            <person name="Gomez-Sanz E."/>
            <person name="Collaud A."/>
            <person name="Thomann A."/>
            <person name="Brodard I."/>
            <person name="Rodriguez-Campos S."/>
            <person name="Strauss C."/>
            <person name="Perreten V."/>
        </authorList>
    </citation>
    <scope>NUCLEOTIDE SEQUENCE [LARGE SCALE GENOMIC DNA]</scope>
    <source>
        <strain evidence="1 2">KM45013</strain>
    </source>
</reference>
<protein>
    <submittedName>
        <fullName evidence="1">Uncharacterized protein</fullName>
    </submittedName>
</protein>
<name>A0A1W7AAM4_9STAP</name>
<dbReference type="STRING" id="1855823.MCCS_07980"/>
<evidence type="ECO:0000313" key="2">
    <source>
        <dbReference type="Proteomes" id="UP000194154"/>
    </source>
</evidence>
<dbReference type="Proteomes" id="UP000194154">
    <property type="component" value="Chromosome"/>
</dbReference>
<dbReference type="AlphaFoldDB" id="A0A1W7AAM4"/>
<dbReference type="KEGG" id="mcak:MCCS_07980"/>
<dbReference type="RefSeq" id="WP_086042113.1">
    <property type="nucleotide sequence ID" value="NZ_CBCRZA010000001.1"/>
</dbReference>